<name>A8N687_COPC7</name>
<proteinExistence type="inferred from homology"/>
<dbReference type="SUPFAM" id="SSF159659">
    <property type="entry name" value="Cgl1923-like"/>
    <property type="match status" value="1"/>
</dbReference>
<dbReference type="OrthoDB" id="10260712at2759"/>
<dbReference type="PANTHER" id="PTHR12970:SF1">
    <property type="entry name" value="PROTEASOME ASSEMBLY CHAPERONE 2"/>
    <property type="match status" value="1"/>
</dbReference>
<dbReference type="GeneID" id="6006801"/>
<dbReference type="InterPro" id="IPR016562">
    <property type="entry name" value="Proteasome_assmbl_chp_2_euk"/>
</dbReference>
<evidence type="ECO:0000256" key="3">
    <source>
        <dbReference type="ARBA" id="ARBA00025745"/>
    </source>
</evidence>
<dbReference type="InterPro" id="IPR019151">
    <property type="entry name" value="Proteasome_assmbl_chaperone_2"/>
</dbReference>
<organism evidence="5 6">
    <name type="scientific">Coprinopsis cinerea (strain Okayama-7 / 130 / ATCC MYA-4618 / FGSC 9003)</name>
    <name type="common">Inky cap fungus</name>
    <name type="synonym">Hormographiella aspergillata</name>
    <dbReference type="NCBI Taxonomy" id="240176"/>
    <lineage>
        <taxon>Eukaryota</taxon>
        <taxon>Fungi</taxon>
        <taxon>Dikarya</taxon>
        <taxon>Basidiomycota</taxon>
        <taxon>Agaricomycotina</taxon>
        <taxon>Agaricomycetes</taxon>
        <taxon>Agaricomycetidae</taxon>
        <taxon>Agaricales</taxon>
        <taxon>Agaricineae</taxon>
        <taxon>Psathyrellaceae</taxon>
        <taxon>Coprinopsis</taxon>
    </lineage>
</organism>
<dbReference type="EMBL" id="AACS02000003">
    <property type="protein sequence ID" value="EAU91508.1"/>
    <property type="molecule type" value="Genomic_DNA"/>
</dbReference>
<dbReference type="STRING" id="240176.A8N687"/>
<dbReference type="GO" id="GO:0005829">
    <property type="term" value="C:cytosol"/>
    <property type="evidence" value="ECO:0007669"/>
    <property type="project" value="TreeGrafter"/>
</dbReference>
<comment type="similarity">
    <text evidence="3 4">Belongs to the PSMG2 family.</text>
</comment>
<dbReference type="OMA" id="WKEHTGE"/>
<gene>
    <name evidence="5" type="ORF">CC1G_01997</name>
</gene>
<protein>
    <recommendedName>
        <fullName evidence="1 4">Proteasome assembly chaperone 2</fullName>
    </recommendedName>
</protein>
<sequence length="254" mass="27438">MTFIYPLTQFNLSGKTLVVPIVSTANVGQLAADLLISTLSLERIAILDPSYSIPVVGAREDGSVGVTTPLELFAKSGLDLVVLQQRSPILVSRKQEFVDALIDFIQISQFSAVLFLSGVDPTNRADSQMFTPTFQLRVPHSPALADTTLQFLDQKIIPPYQQDSDSSGKAEVPFIPGGGLTRRILSSIPEGWAVPAGSLLQFVIEGDNRADATLLATVVSKVLKIESHIGTHWRPPSSWAVGLFGSPHEQDLYG</sequence>
<dbReference type="RefSeq" id="XP_001830361.1">
    <property type="nucleotide sequence ID" value="XM_001830309.1"/>
</dbReference>
<dbReference type="Gene3D" id="3.40.50.10900">
    <property type="entry name" value="PAC-like subunit"/>
    <property type="match status" value="2"/>
</dbReference>
<dbReference type="GO" id="GO:0043248">
    <property type="term" value="P:proteasome assembly"/>
    <property type="evidence" value="ECO:0007669"/>
    <property type="project" value="TreeGrafter"/>
</dbReference>
<dbReference type="InParanoid" id="A8N687"/>
<evidence type="ECO:0000256" key="4">
    <source>
        <dbReference type="PIRNR" id="PIRNR010044"/>
    </source>
</evidence>
<comment type="function">
    <text evidence="4">Involved in 20S proteasome assembly.</text>
</comment>
<reference evidence="5 6" key="1">
    <citation type="journal article" date="2010" name="Proc. Natl. Acad. Sci. U.S.A.">
        <title>Insights into evolution of multicellular fungi from the assembled chromosomes of the mushroom Coprinopsis cinerea (Coprinus cinereus).</title>
        <authorList>
            <person name="Stajich J.E."/>
            <person name="Wilke S.K."/>
            <person name="Ahren D."/>
            <person name="Au C.H."/>
            <person name="Birren B.W."/>
            <person name="Borodovsky M."/>
            <person name="Burns C."/>
            <person name="Canback B."/>
            <person name="Casselton L.A."/>
            <person name="Cheng C.K."/>
            <person name="Deng J."/>
            <person name="Dietrich F.S."/>
            <person name="Fargo D.C."/>
            <person name="Farman M.L."/>
            <person name="Gathman A.C."/>
            <person name="Goldberg J."/>
            <person name="Guigo R."/>
            <person name="Hoegger P.J."/>
            <person name="Hooker J.B."/>
            <person name="Huggins A."/>
            <person name="James T.Y."/>
            <person name="Kamada T."/>
            <person name="Kilaru S."/>
            <person name="Kodira C."/>
            <person name="Kues U."/>
            <person name="Kupfer D."/>
            <person name="Kwan H.S."/>
            <person name="Lomsadze A."/>
            <person name="Li W."/>
            <person name="Lilly W.W."/>
            <person name="Ma L.J."/>
            <person name="Mackey A.J."/>
            <person name="Manning G."/>
            <person name="Martin F."/>
            <person name="Muraguchi H."/>
            <person name="Natvig D.O."/>
            <person name="Palmerini H."/>
            <person name="Ramesh M.A."/>
            <person name="Rehmeyer C.J."/>
            <person name="Roe B.A."/>
            <person name="Shenoy N."/>
            <person name="Stanke M."/>
            <person name="Ter-Hovhannisyan V."/>
            <person name="Tunlid A."/>
            <person name="Velagapudi R."/>
            <person name="Vision T.J."/>
            <person name="Zeng Q."/>
            <person name="Zolan M.E."/>
            <person name="Pukkila P.J."/>
        </authorList>
    </citation>
    <scope>NUCLEOTIDE SEQUENCE [LARGE SCALE GENOMIC DNA]</scope>
    <source>
        <strain evidence="6">Okayama-7 / 130 / ATCC MYA-4618 / FGSC 9003</strain>
    </source>
</reference>
<dbReference type="Proteomes" id="UP000001861">
    <property type="component" value="Unassembled WGS sequence"/>
</dbReference>
<dbReference type="KEGG" id="cci:CC1G_01997"/>
<dbReference type="PIRSF" id="PIRSF010044">
    <property type="entry name" value="UCP010044"/>
    <property type="match status" value="1"/>
</dbReference>
<evidence type="ECO:0000256" key="1">
    <source>
        <dbReference type="ARBA" id="ARBA00019186"/>
    </source>
</evidence>
<evidence type="ECO:0000313" key="6">
    <source>
        <dbReference type="Proteomes" id="UP000001861"/>
    </source>
</evidence>
<dbReference type="eggNOG" id="KOG3112">
    <property type="taxonomic scope" value="Eukaryota"/>
</dbReference>
<evidence type="ECO:0000313" key="5">
    <source>
        <dbReference type="EMBL" id="EAU91508.1"/>
    </source>
</evidence>
<dbReference type="PANTHER" id="PTHR12970">
    <property type="entry name" value="PROTEASOME ASSEMBLY CHAPERONE 2"/>
    <property type="match status" value="1"/>
</dbReference>
<dbReference type="InterPro" id="IPR038389">
    <property type="entry name" value="PSMG2_sf"/>
</dbReference>
<dbReference type="GO" id="GO:0005634">
    <property type="term" value="C:nucleus"/>
    <property type="evidence" value="ECO:0007669"/>
    <property type="project" value="TreeGrafter"/>
</dbReference>
<comment type="caution">
    <text evidence="5">The sequence shown here is derived from an EMBL/GenBank/DDBJ whole genome shotgun (WGS) entry which is preliminary data.</text>
</comment>
<keyword evidence="2 4" id="KW-0143">Chaperone</keyword>
<keyword evidence="6" id="KW-1185">Reference proteome</keyword>
<evidence type="ECO:0000256" key="2">
    <source>
        <dbReference type="ARBA" id="ARBA00023186"/>
    </source>
</evidence>
<dbReference type="VEuPathDB" id="FungiDB:CC1G_01997"/>
<dbReference type="Pfam" id="PF09754">
    <property type="entry name" value="PAC2"/>
    <property type="match status" value="1"/>
</dbReference>
<comment type="subunit">
    <text evidence="4">Component of the 20S proteasome chaperone.</text>
</comment>
<dbReference type="AlphaFoldDB" id="A8N687"/>
<accession>A8N687</accession>